<name>A0A3Q3J8J2_MONAL</name>
<dbReference type="GO" id="GO:0005886">
    <property type="term" value="C:plasma membrane"/>
    <property type="evidence" value="ECO:0007669"/>
    <property type="project" value="UniProtKB-SubCell"/>
</dbReference>
<feature type="transmembrane region" description="Helical" evidence="13">
    <location>
        <begin position="250"/>
        <end position="272"/>
    </location>
</feature>
<feature type="transmembrane region" description="Helical" evidence="13">
    <location>
        <begin position="104"/>
        <end position="125"/>
    </location>
</feature>
<evidence type="ECO:0000256" key="4">
    <source>
        <dbReference type="ARBA" id="ARBA00022692"/>
    </source>
</evidence>
<dbReference type="GO" id="GO:0004984">
    <property type="term" value="F:olfactory receptor activity"/>
    <property type="evidence" value="ECO:0007669"/>
    <property type="project" value="InterPro"/>
</dbReference>
<evidence type="ECO:0000256" key="2">
    <source>
        <dbReference type="ARBA" id="ARBA00022475"/>
    </source>
</evidence>
<dbReference type="PANTHER" id="PTHR26450">
    <property type="entry name" value="OLFACTORY RECEPTOR 56B1-RELATED"/>
    <property type="match status" value="1"/>
</dbReference>
<dbReference type="PRINTS" id="PR00245">
    <property type="entry name" value="OLFACTORYR"/>
</dbReference>
<dbReference type="InterPro" id="IPR017452">
    <property type="entry name" value="GPCR_Rhodpsn_7TM"/>
</dbReference>
<comment type="subcellular location">
    <subcellularLocation>
        <location evidence="1">Cell membrane</location>
        <topology evidence="1">Multi-pass membrane protein</topology>
    </subcellularLocation>
</comment>
<reference evidence="15" key="2">
    <citation type="submission" date="2025-09" db="UniProtKB">
        <authorList>
            <consortium name="Ensembl"/>
        </authorList>
    </citation>
    <scope>IDENTIFICATION</scope>
</reference>
<dbReference type="Ensembl" id="ENSMALT00000015282.1">
    <property type="protein sequence ID" value="ENSMALP00000014974.1"/>
    <property type="gene ID" value="ENSMALG00000010478.1"/>
</dbReference>
<feature type="transmembrane region" description="Helical" evidence="13">
    <location>
        <begin position="146"/>
        <end position="168"/>
    </location>
</feature>
<dbReference type="Pfam" id="PF13853">
    <property type="entry name" value="7tm_4"/>
    <property type="match status" value="1"/>
</dbReference>
<dbReference type="PRINTS" id="PR00237">
    <property type="entry name" value="GPCRRHODOPSN"/>
</dbReference>
<keyword evidence="7" id="KW-0297">G-protein coupled receptor</keyword>
<organism evidence="15 16">
    <name type="scientific">Monopterus albus</name>
    <name type="common">Swamp eel</name>
    <dbReference type="NCBI Taxonomy" id="43700"/>
    <lineage>
        <taxon>Eukaryota</taxon>
        <taxon>Metazoa</taxon>
        <taxon>Chordata</taxon>
        <taxon>Craniata</taxon>
        <taxon>Vertebrata</taxon>
        <taxon>Euteleostomi</taxon>
        <taxon>Actinopterygii</taxon>
        <taxon>Neopterygii</taxon>
        <taxon>Teleostei</taxon>
        <taxon>Neoteleostei</taxon>
        <taxon>Acanthomorphata</taxon>
        <taxon>Anabantaria</taxon>
        <taxon>Synbranchiformes</taxon>
        <taxon>Synbranchidae</taxon>
        <taxon>Monopterus</taxon>
    </lineage>
</organism>
<sequence>MELLNPDLEKNTTFVHPAYFIISGFIDIPDMKYYYVFLFFVYIVSVLGNTAVMGIICLDHTLRTPKYIAVFNLAFADLSTALIPKILDIFLFDNRYIVYEACLSYMFFVWFFVFVQSWALVIMAYDRFIAICFPLMYHSIVTKPAIVGMLAFTWVLLLSLLAFIVGLIGRLSFCGSVVIQSFFCDHGPTYRLACNDNSLNYAMAFVVLIVIFCFPPVLIALTYICISIALSRISSEKERIKAFKTCTSHLILVSVFFIPLLGTNIAVMTSYIHPNTRIINSALTHIIPPLLNPIIYSLKTKEVLSSIRSKDGGGKQTGESRD</sequence>
<keyword evidence="9" id="KW-1015">Disulfide bond</keyword>
<dbReference type="InterPro" id="IPR050402">
    <property type="entry name" value="OR51/52/56-like"/>
</dbReference>
<feature type="domain" description="G-protein coupled receptors family 1 profile" evidence="14">
    <location>
        <begin position="48"/>
        <end position="296"/>
    </location>
</feature>
<dbReference type="SUPFAM" id="SSF81321">
    <property type="entry name" value="Family A G protein-coupled receptor-like"/>
    <property type="match status" value="1"/>
</dbReference>
<keyword evidence="10" id="KW-0675">Receptor</keyword>
<proteinExistence type="predicted"/>
<feature type="transmembrane region" description="Helical" evidence="13">
    <location>
        <begin position="70"/>
        <end position="92"/>
    </location>
</feature>
<evidence type="ECO:0000256" key="3">
    <source>
        <dbReference type="ARBA" id="ARBA00022606"/>
    </source>
</evidence>
<evidence type="ECO:0000256" key="10">
    <source>
        <dbReference type="ARBA" id="ARBA00023170"/>
    </source>
</evidence>
<evidence type="ECO:0000256" key="13">
    <source>
        <dbReference type="SAM" id="Phobius"/>
    </source>
</evidence>
<keyword evidence="4 13" id="KW-0812">Transmembrane</keyword>
<evidence type="ECO:0000256" key="1">
    <source>
        <dbReference type="ARBA" id="ARBA00004651"/>
    </source>
</evidence>
<keyword evidence="16" id="KW-1185">Reference proteome</keyword>
<evidence type="ECO:0000313" key="16">
    <source>
        <dbReference type="Proteomes" id="UP000261600"/>
    </source>
</evidence>
<evidence type="ECO:0000256" key="8">
    <source>
        <dbReference type="ARBA" id="ARBA00023136"/>
    </source>
</evidence>
<reference evidence="15" key="1">
    <citation type="submission" date="2025-08" db="UniProtKB">
        <authorList>
            <consortium name="Ensembl"/>
        </authorList>
    </citation>
    <scope>IDENTIFICATION</scope>
</reference>
<evidence type="ECO:0000256" key="9">
    <source>
        <dbReference type="ARBA" id="ARBA00023157"/>
    </source>
</evidence>
<evidence type="ECO:0000256" key="6">
    <source>
        <dbReference type="ARBA" id="ARBA00022989"/>
    </source>
</evidence>
<dbReference type="GO" id="GO:0004930">
    <property type="term" value="F:G protein-coupled receptor activity"/>
    <property type="evidence" value="ECO:0007669"/>
    <property type="project" value="UniProtKB-KW"/>
</dbReference>
<dbReference type="InterPro" id="IPR000725">
    <property type="entry name" value="Olfact_rcpt"/>
</dbReference>
<evidence type="ECO:0000256" key="5">
    <source>
        <dbReference type="ARBA" id="ARBA00022725"/>
    </source>
</evidence>
<dbReference type="FunFam" id="1.20.1070.10:FF:000024">
    <property type="entry name" value="Olfactory receptor"/>
    <property type="match status" value="1"/>
</dbReference>
<dbReference type="PROSITE" id="PS50262">
    <property type="entry name" value="G_PROTEIN_RECEP_F1_2"/>
    <property type="match status" value="1"/>
</dbReference>
<keyword evidence="6 13" id="KW-1133">Transmembrane helix</keyword>
<protein>
    <recommendedName>
        <fullName evidence="14">G-protein coupled receptors family 1 profile domain-containing protein</fullName>
    </recommendedName>
</protein>
<accession>A0A3Q3J8J2</accession>
<evidence type="ECO:0000259" key="14">
    <source>
        <dbReference type="PROSITE" id="PS50262"/>
    </source>
</evidence>
<keyword evidence="11" id="KW-0325">Glycoprotein</keyword>
<dbReference type="Gene3D" id="1.20.1070.10">
    <property type="entry name" value="Rhodopsin 7-helix transmembrane proteins"/>
    <property type="match status" value="1"/>
</dbReference>
<evidence type="ECO:0000256" key="11">
    <source>
        <dbReference type="ARBA" id="ARBA00023180"/>
    </source>
</evidence>
<dbReference type="Proteomes" id="UP000261600">
    <property type="component" value="Unplaced"/>
</dbReference>
<evidence type="ECO:0000256" key="7">
    <source>
        <dbReference type="ARBA" id="ARBA00023040"/>
    </source>
</evidence>
<dbReference type="STRING" id="43700.ENSMALP00000014974"/>
<dbReference type="InterPro" id="IPR000276">
    <property type="entry name" value="GPCR_Rhodpsn"/>
</dbReference>
<keyword evidence="2" id="KW-1003">Cell membrane</keyword>
<feature type="transmembrane region" description="Helical" evidence="13">
    <location>
        <begin position="33"/>
        <end position="58"/>
    </location>
</feature>
<evidence type="ECO:0000313" key="15">
    <source>
        <dbReference type="Ensembl" id="ENSMALP00000014974.1"/>
    </source>
</evidence>
<keyword evidence="3" id="KW-0716">Sensory transduction</keyword>
<feature type="transmembrane region" description="Helical" evidence="13">
    <location>
        <begin position="201"/>
        <end position="230"/>
    </location>
</feature>
<evidence type="ECO:0000256" key="12">
    <source>
        <dbReference type="ARBA" id="ARBA00023224"/>
    </source>
</evidence>
<dbReference type="PANTHER" id="PTHR26450:SF87">
    <property type="entry name" value="OLFACTORY RECEPTOR 51F2"/>
    <property type="match status" value="1"/>
</dbReference>
<keyword evidence="12" id="KW-0807">Transducer</keyword>
<dbReference type="AlphaFoldDB" id="A0A3Q3J8J2"/>
<keyword evidence="8 13" id="KW-0472">Membrane</keyword>
<keyword evidence="5" id="KW-0552">Olfaction</keyword>